<gene>
    <name evidence="3" type="ORF">OSB1V03_LOCUS8426</name>
</gene>
<dbReference type="Gene3D" id="1.10.510.10">
    <property type="entry name" value="Transferase(Phosphotransferase) domain 1"/>
    <property type="match status" value="1"/>
</dbReference>
<dbReference type="SUPFAM" id="SSF50985">
    <property type="entry name" value="RCC1/BLIP-II"/>
    <property type="match status" value="3"/>
</dbReference>
<feature type="repeat" description="RCC1" evidence="1">
    <location>
        <begin position="205"/>
        <end position="255"/>
    </location>
</feature>
<dbReference type="InterPro" id="IPR000719">
    <property type="entry name" value="Prot_kinase_dom"/>
</dbReference>
<dbReference type="Gene3D" id="2.130.10.30">
    <property type="entry name" value="Regulator of chromosome condensation 1/beta-lactamase-inhibitor protein II"/>
    <property type="match status" value="2"/>
</dbReference>
<dbReference type="PANTHER" id="PTHR45982">
    <property type="entry name" value="REGULATOR OF CHROMOSOME CONDENSATION"/>
    <property type="match status" value="1"/>
</dbReference>
<dbReference type="GO" id="GO:0004672">
    <property type="term" value="F:protein kinase activity"/>
    <property type="evidence" value="ECO:0007669"/>
    <property type="project" value="InterPro"/>
</dbReference>
<evidence type="ECO:0000313" key="4">
    <source>
        <dbReference type="Proteomes" id="UP000759131"/>
    </source>
</evidence>
<dbReference type="AlphaFoldDB" id="A0A7R9KRF4"/>
<dbReference type="PROSITE" id="PS00626">
    <property type="entry name" value="RCC1_2"/>
    <property type="match status" value="3"/>
</dbReference>
<dbReference type="InterPro" id="IPR009091">
    <property type="entry name" value="RCC1/BLIP-II"/>
</dbReference>
<organism evidence="3">
    <name type="scientific">Medioppia subpectinata</name>
    <dbReference type="NCBI Taxonomy" id="1979941"/>
    <lineage>
        <taxon>Eukaryota</taxon>
        <taxon>Metazoa</taxon>
        <taxon>Ecdysozoa</taxon>
        <taxon>Arthropoda</taxon>
        <taxon>Chelicerata</taxon>
        <taxon>Arachnida</taxon>
        <taxon>Acari</taxon>
        <taxon>Acariformes</taxon>
        <taxon>Sarcoptiformes</taxon>
        <taxon>Oribatida</taxon>
        <taxon>Brachypylina</taxon>
        <taxon>Oppioidea</taxon>
        <taxon>Oppiidae</taxon>
        <taxon>Medioppia</taxon>
    </lineage>
</organism>
<feature type="repeat" description="RCC1" evidence="1">
    <location>
        <begin position="151"/>
        <end position="204"/>
    </location>
</feature>
<dbReference type="PROSITE" id="PS50012">
    <property type="entry name" value="RCC1_3"/>
    <property type="match status" value="7"/>
</dbReference>
<dbReference type="InterPro" id="IPR000408">
    <property type="entry name" value="Reg_chr_condens"/>
</dbReference>
<evidence type="ECO:0000259" key="2">
    <source>
        <dbReference type="PROSITE" id="PS50011"/>
    </source>
</evidence>
<dbReference type="PRINTS" id="PR00633">
    <property type="entry name" value="RCCNDNSATION"/>
</dbReference>
<accession>A0A7R9KRF4</accession>
<feature type="repeat" description="RCC1" evidence="1">
    <location>
        <begin position="44"/>
        <end position="95"/>
    </location>
</feature>
<keyword evidence="4" id="KW-1185">Reference proteome</keyword>
<feature type="repeat" description="RCC1" evidence="1">
    <location>
        <begin position="423"/>
        <end position="473"/>
    </location>
</feature>
<dbReference type="SUPFAM" id="SSF56112">
    <property type="entry name" value="Protein kinase-like (PK-like)"/>
    <property type="match status" value="1"/>
</dbReference>
<dbReference type="GO" id="GO:0005085">
    <property type="term" value="F:guanyl-nucleotide exchange factor activity"/>
    <property type="evidence" value="ECO:0007669"/>
    <property type="project" value="TreeGrafter"/>
</dbReference>
<dbReference type="EMBL" id="OC859841">
    <property type="protein sequence ID" value="CAD7628002.1"/>
    <property type="molecule type" value="Genomic_DNA"/>
</dbReference>
<dbReference type="Pfam" id="PF00069">
    <property type="entry name" value="Pkinase"/>
    <property type="match status" value="1"/>
</dbReference>
<dbReference type="GO" id="GO:0005524">
    <property type="term" value="F:ATP binding"/>
    <property type="evidence" value="ECO:0007669"/>
    <property type="project" value="InterPro"/>
</dbReference>
<evidence type="ECO:0000313" key="3">
    <source>
        <dbReference type="EMBL" id="CAD7628002.1"/>
    </source>
</evidence>
<dbReference type="InterPro" id="IPR011009">
    <property type="entry name" value="Kinase-like_dom_sf"/>
</dbReference>
<name>A0A7R9KRF4_9ACAR</name>
<feature type="repeat" description="RCC1" evidence="1">
    <location>
        <begin position="96"/>
        <end position="150"/>
    </location>
</feature>
<proteinExistence type="predicted"/>
<feature type="domain" description="Protein kinase" evidence="2">
    <location>
        <begin position="610"/>
        <end position="828"/>
    </location>
</feature>
<dbReference type="EMBL" id="CAJPIZ010005266">
    <property type="protein sequence ID" value="CAG2108432.1"/>
    <property type="molecule type" value="Genomic_DNA"/>
</dbReference>
<feature type="repeat" description="RCC1" evidence="1">
    <location>
        <begin position="371"/>
        <end position="422"/>
    </location>
</feature>
<dbReference type="GO" id="GO:0005737">
    <property type="term" value="C:cytoplasm"/>
    <property type="evidence" value="ECO:0007669"/>
    <property type="project" value="TreeGrafter"/>
</dbReference>
<feature type="repeat" description="RCC1" evidence="1">
    <location>
        <begin position="474"/>
        <end position="522"/>
    </location>
</feature>
<dbReference type="SMART" id="SM00220">
    <property type="entry name" value="S_TKc"/>
    <property type="match status" value="1"/>
</dbReference>
<dbReference type="PANTHER" id="PTHR45982:SF1">
    <property type="entry name" value="REGULATOR OF CHROMOSOME CONDENSATION"/>
    <property type="match status" value="1"/>
</dbReference>
<dbReference type="PROSITE" id="PS50011">
    <property type="entry name" value="PROTEIN_KINASE_DOM"/>
    <property type="match status" value="1"/>
</dbReference>
<dbReference type="Pfam" id="PF00415">
    <property type="entry name" value="RCC1"/>
    <property type="match status" value="7"/>
</dbReference>
<sequence length="828" mass="92677">MMINIMDKFGQLKSLTTNLGHELKLFYVFDDYLGKNYIYLTRDDQCYAFGSNHCGCLGLGHNREVEEPQHVPQLSHLGVIEFYRGCDFMFARTIQNAYYCWGANECGQLGLGLVGLAGDYYSPTRNEYLSAEGVVYLCCGYKHVLALSESGQVYGWGDNGRGQVGTGVAGNIVHIPTKITMGDKDHIVKTIATGEHHSVALTKNNLVYVWGANEHGQLGTGNYTDYTKPGAIDTMDYNVVKMICNKNSTYYLTQQGHIYYCGQRYVDGRTDSVPTLTTLDTDNNVPLLPVHMLSVIRLFHLFDDKNGNKNLIYITNDDTAYGLGANTDGILGLEPTGAPIEEPLIIHSLSGKSITNFYTGQGFMMAMTKQHRVLVWGDNRKGQLGLGHESQYQKPCINDTLTELGVQELSCGRDHTLAVTVDGQLYGWGGNEWGQVGVDVNDPHISQPTRVPLHIRIKSVSAGADHTMALTTGASVYYWGRNNYGQLGHYGCRGEYGPNSILMSNVRTVVCAGNNSYVFTNYGELNVYGELVCQHHLSKSQASFPVPGNAKYVELEPVTSTGMVLARFDDCVHEIKPNEVELEELGKVSYRNYLAHEYGVTSRAIHLKAYDMIKSLGTGTFGPVFKCRNRQTGYEYTVKRFKCPGLSADKRDQLETALNQIKNTRNIYLAPVENYWIEKSKYLYIEMQYYEKTMLDIMIDKPHAFGRRFGQSMSTVEMYITCDLFAQLLEGVDYLHSLQTPVVHRNLKTTNIFVTESCADGSFIKIADFGYEKFDKLGVKPVVDHTFDGLLSKYTALEVIKGRKYGQNADVYSLGIIGDEWFEVNSTW</sequence>
<dbReference type="OrthoDB" id="10256179at2759"/>
<evidence type="ECO:0000256" key="1">
    <source>
        <dbReference type="PROSITE-ProRule" id="PRU00235"/>
    </source>
</evidence>
<dbReference type="Proteomes" id="UP000759131">
    <property type="component" value="Unassembled WGS sequence"/>
</dbReference>
<protein>
    <recommendedName>
        <fullName evidence="2">Protein kinase domain-containing protein</fullName>
    </recommendedName>
</protein>
<reference evidence="3" key="1">
    <citation type="submission" date="2020-11" db="EMBL/GenBank/DDBJ databases">
        <authorList>
            <person name="Tran Van P."/>
        </authorList>
    </citation>
    <scope>NUCLEOTIDE SEQUENCE</scope>
</reference>
<dbReference type="InterPro" id="IPR051553">
    <property type="entry name" value="Ran_GTPase-activating"/>
</dbReference>